<evidence type="ECO:0000259" key="1">
    <source>
        <dbReference type="PROSITE" id="PS50104"/>
    </source>
</evidence>
<organism evidence="2 3">
    <name type="scientific">Phototrophicus methaneseepsis</name>
    <dbReference type="NCBI Taxonomy" id="2710758"/>
    <lineage>
        <taxon>Bacteria</taxon>
        <taxon>Bacillati</taxon>
        <taxon>Chloroflexota</taxon>
        <taxon>Candidatus Thermofontia</taxon>
        <taxon>Phototrophicales</taxon>
        <taxon>Phototrophicaceae</taxon>
        <taxon>Phototrophicus</taxon>
    </lineage>
</organism>
<protein>
    <submittedName>
        <fullName evidence="2">TIR domain-containing protein</fullName>
    </submittedName>
</protein>
<evidence type="ECO:0000313" key="3">
    <source>
        <dbReference type="Proteomes" id="UP000594468"/>
    </source>
</evidence>
<dbReference type="Proteomes" id="UP000594468">
    <property type="component" value="Chromosome"/>
</dbReference>
<evidence type="ECO:0000313" key="2">
    <source>
        <dbReference type="EMBL" id="QPC82897.1"/>
    </source>
</evidence>
<keyword evidence="3" id="KW-1185">Reference proteome</keyword>
<dbReference type="InterPro" id="IPR011989">
    <property type="entry name" value="ARM-like"/>
</dbReference>
<dbReference type="GO" id="GO:0007165">
    <property type="term" value="P:signal transduction"/>
    <property type="evidence" value="ECO:0007669"/>
    <property type="project" value="InterPro"/>
</dbReference>
<dbReference type="Gene3D" id="1.25.10.10">
    <property type="entry name" value="Leucine-rich Repeat Variant"/>
    <property type="match status" value="1"/>
</dbReference>
<accession>A0A7S8E9L1</accession>
<gene>
    <name evidence="2" type="ORF">G4Y79_00565</name>
</gene>
<feature type="domain" description="TIR" evidence="1">
    <location>
        <begin position="2"/>
        <end position="154"/>
    </location>
</feature>
<dbReference type="Pfam" id="PF13676">
    <property type="entry name" value="TIR_2"/>
    <property type="match status" value="1"/>
</dbReference>
<dbReference type="SUPFAM" id="SSF52200">
    <property type="entry name" value="Toll/Interleukin receptor TIR domain"/>
    <property type="match status" value="1"/>
</dbReference>
<dbReference type="SUPFAM" id="SSF48431">
    <property type="entry name" value="Lipovitellin-phosvitin complex, superhelical domain"/>
    <property type="match status" value="1"/>
</dbReference>
<dbReference type="InterPro" id="IPR000157">
    <property type="entry name" value="TIR_dom"/>
</dbReference>
<dbReference type="KEGG" id="pmet:G4Y79_00565"/>
<dbReference type="PROSITE" id="PS50104">
    <property type="entry name" value="TIR"/>
    <property type="match status" value="1"/>
</dbReference>
<reference evidence="2 3" key="1">
    <citation type="submission" date="2020-02" db="EMBL/GenBank/DDBJ databases">
        <authorList>
            <person name="Zheng R.K."/>
            <person name="Sun C.M."/>
        </authorList>
    </citation>
    <scope>NUCLEOTIDE SEQUENCE [LARGE SCALE GENOMIC DNA]</scope>
    <source>
        <strain evidence="3">rifampicinis</strain>
    </source>
</reference>
<dbReference type="RefSeq" id="WP_195170966.1">
    <property type="nucleotide sequence ID" value="NZ_CP062983.1"/>
</dbReference>
<name>A0A7S8E9L1_9CHLR</name>
<proteinExistence type="predicted"/>
<dbReference type="InterPro" id="IPR035897">
    <property type="entry name" value="Toll_tir_struct_dom_sf"/>
</dbReference>
<dbReference type="InterPro" id="IPR011030">
    <property type="entry name" value="Lipovitellin_superhlx_dom"/>
</dbReference>
<dbReference type="EMBL" id="CP062983">
    <property type="protein sequence ID" value="QPC82897.1"/>
    <property type="molecule type" value="Genomic_DNA"/>
</dbReference>
<dbReference type="Gene3D" id="3.40.50.10140">
    <property type="entry name" value="Toll/interleukin-1 receptor homology (TIR) domain"/>
    <property type="match status" value="1"/>
</dbReference>
<dbReference type="AlphaFoldDB" id="A0A7S8E9L1"/>
<sequence length="424" mass="48282">MADRLFFISYKSEQYSQALKTKDFVEEQGFLGWLDNSGGLVAGDAWKEMIDNAIQESISLIVLVSAESMQSPYVTYEWSYAMGLGKRVIPVFLQDPDKPPLKYLDGNGNTRELVHPKLHPQHLQHVAMWDENHQQWDKLAEVIKSVFEEVKVPLIVQTMRNTLFANIFNSKERREIFHVLKDYEHKATTDLLIQLFDLPYNIVVAEAGIALAQKSKYTDERAYKPLEVGLKLSDTSIQALECLAKYNSPEAVKILVERYKDHKKGNLGASSDQVLDTLSTMKAQEVEFELIKLFREGHRSNSLSNALIKLQSSEIIPYLISNLKEKYRDVYDPFCIKTLGGIRSENSIRVLGEIVDTLKSEDSDTISQSNLQAFELAVEGLANIGGRQALDILEDARDWELSQTECDYLLDEAIKQVKSNLDFY</sequence>